<dbReference type="Pfam" id="PF01814">
    <property type="entry name" value="Hemerythrin"/>
    <property type="match status" value="1"/>
</dbReference>
<protein>
    <submittedName>
        <fullName evidence="5">Hemerythrin domain-containing protein</fullName>
    </submittedName>
</protein>
<dbReference type="Proteomes" id="UP001596037">
    <property type="component" value="Unassembled WGS sequence"/>
</dbReference>
<evidence type="ECO:0000313" key="5">
    <source>
        <dbReference type="EMBL" id="MFC5498717.1"/>
    </source>
</evidence>
<dbReference type="Gene3D" id="1.20.120.50">
    <property type="entry name" value="Hemerythrin-like"/>
    <property type="match status" value="1"/>
</dbReference>
<evidence type="ECO:0000256" key="3">
    <source>
        <dbReference type="ARBA" id="ARBA00023004"/>
    </source>
</evidence>
<proteinExistence type="inferred from homology"/>
<keyword evidence="3" id="KW-0408">Iron</keyword>
<dbReference type="SUPFAM" id="SSF47188">
    <property type="entry name" value="Hemerythrin-like"/>
    <property type="match status" value="1"/>
</dbReference>
<keyword evidence="6" id="KW-1185">Reference proteome</keyword>
<keyword evidence="2" id="KW-0479">Metal-binding</keyword>
<reference evidence="6" key="1">
    <citation type="journal article" date="2019" name="Int. J. Syst. Evol. Microbiol.">
        <title>The Global Catalogue of Microorganisms (GCM) 10K type strain sequencing project: providing services to taxonomists for standard genome sequencing and annotation.</title>
        <authorList>
            <consortium name="The Broad Institute Genomics Platform"/>
            <consortium name="The Broad Institute Genome Sequencing Center for Infectious Disease"/>
            <person name="Wu L."/>
            <person name="Ma J."/>
        </authorList>
    </citation>
    <scope>NUCLEOTIDE SEQUENCE [LARGE SCALE GENOMIC DNA]</scope>
    <source>
        <strain evidence="6">CCUG 57401</strain>
    </source>
</reference>
<name>A0ABW0NFH2_9BURK</name>
<dbReference type="RefSeq" id="WP_376850801.1">
    <property type="nucleotide sequence ID" value="NZ_JBHSMF010000009.1"/>
</dbReference>
<evidence type="ECO:0000256" key="2">
    <source>
        <dbReference type="ARBA" id="ARBA00022723"/>
    </source>
</evidence>
<comment type="caution">
    <text evidence="5">The sequence shown here is derived from an EMBL/GenBank/DDBJ whole genome shotgun (WGS) entry which is preliminary data.</text>
</comment>
<dbReference type="InterPro" id="IPR035938">
    <property type="entry name" value="Hemerythrin-like_sf"/>
</dbReference>
<sequence>MSSNALTLGDPLLDQEHAELQRLIDVLQAAPPDAALAALDALKAHAALHFGQEDGDLRRLGGANATCHLDEHAAVLRSLDEVRAVLERPQPPADLVGRLAAELSRWLPEHVQAMDAGIASVRTRERFGGAPVQLTRRSAS</sequence>
<organism evidence="5 6">
    <name type="scientific">Caenimonas terrae</name>
    <dbReference type="NCBI Taxonomy" id="696074"/>
    <lineage>
        <taxon>Bacteria</taxon>
        <taxon>Pseudomonadati</taxon>
        <taxon>Pseudomonadota</taxon>
        <taxon>Betaproteobacteria</taxon>
        <taxon>Burkholderiales</taxon>
        <taxon>Comamonadaceae</taxon>
        <taxon>Caenimonas</taxon>
    </lineage>
</organism>
<evidence type="ECO:0000313" key="6">
    <source>
        <dbReference type="Proteomes" id="UP001596037"/>
    </source>
</evidence>
<dbReference type="InterPro" id="IPR012312">
    <property type="entry name" value="Hemerythrin-like"/>
</dbReference>
<evidence type="ECO:0000259" key="4">
    <source>
        <dbReference type="Pfam" id="PF01814"/>
    </source>
</evidence>
<comment type="similarity">
    <text evidence="1">Belongs to the hemerythrin family.</text>
</comment>
<gene>
    <name evidence="5" type="ORF">ACFPOE_14310</name>
</gene>
<evidence type="ECO:0000256" key="1">
    <source>
        <dbReference type="ARBA" id="ARBA00010587"/>
    </source>
</evidence>
<dbReference type="EMBL" id="JBHSMF010000009">
    <property type="protein sequence ID" value="MFC5498717.1"/>
    <property type="molecule type" value="Genomic_DNA"/>
</dbReference>
<feature type="domain" description="Hemerythrin-like" evidence="4">
    <location>
        <begin position="12"/>
        <end position="117"/>
    </location>
</feature>
<accession>A0ABW0NFH2</accession>